<name>B4FJF8_MAIZE</name>
<protein>
    <submittedName>
        <fullName evidence="1">Uncharacterized protein</fullName>
    </submittedName>
</protein>
<dbReference type="AlphaFoldDB" id="B4FJF8"/>
<dbReference type="GeneID" id="103626959"/>
<dbReference type="KEGG" id="zma:103626959"/>
<proteinExistence type="evidence at transcript level"/>
<reference evidence="1" key="1">
    <citation type="journal article" date="2009" name="PLoS Genet.">
        <title>Sequencing, mapping, and analysis of 27,455 maize full-length cDNAs.</title>
        <authorList>
            <person name="Soderlund C."/>
            <person name="Descour A."/>
            <person name="Kudrna D."/>
            <person name="Bomhoff M."/>
            <person name="Boyd L."/>
            <person name="Currie J."/>
            <person name="Angelova A."/>
            <person name="Collura K."/>
            <person name="Wissotski M."/>
            <person name="Ashley E."/>
            <person name="Morrow D."/>
            <person name="Fernandes J."/>
            <person name="Walbot V."/>
            <person name="Yu Y."/>
        </authorList>
    </citation>
    <scope>NUCLEOTIDE SEQUENCE</scope>
    <source>
        <strain evidence="1">B73</strain>
    </source>
</reference>
<dbReference type="RefSeq" id="XP_023155953.1">
    <property type="nucleotide sequence ID" value="XM_023300185.2"/>
</dbReference>
<evidence type="ECO:0000313" key="1">
    <source>
        <dbReference type="EMBL" id="ACF82251.1"/>
    </source>
</evidence>
<organism evidence="1">
    <name type="scientific">Zea mays</name>
    <name type="common">Maize</name>
    <dbReference type="NCBI Taxonomy" id="4577"/>
    <lineage>
        <taxon>Eukaryota</taxon>
        <taxon>Viridiplantae</taxon>
        <taxon>Streptophyta</taxon>
        <taxon>Embryophyta</taxon>
        <taxon>Tracheophyta</taxon>
        <taxon>Spermatophyta</taxon>
        <taxon>Magnoliopsida</taxon>
        <taxon>Liliopsida</taxon>
        <taxon>Poales</taxon>
        <taxon>Poaceae</taxon>
        <taxon>PACMAD clade</taxon>
        <taxon>Panicoideae</taxon>
        <taxon>Andropogonodae</taxon>
        <taxon>Andropogoneae</taxon>
        <taxon>Tripsacinae</taxon>
        <taxon>Zea</taxon>
    </lineage>
</organism>
<dbReference type="EMBL" id="BT037246">
    <property type="protein sequence ID" value="ACF82251.1"/>
    <property type="molecule type" value="mRNA"/>
</dbReference>
<sequence length="178" mass="19329">MLESAVAQNSASIHSLEASAANASSSAPRQNLKIQMATTSERLDAVEAEAASWVGALESVTVISDLRIVASLRRGRNRRHQVFRREIVWRLVQIGGSGASSAAHGLRPLHRGSPSCSIGRGAPICHSLQGRWPSWAPHESQLSGVWLWACICSKPSPAQWYVLLLVLFTIPSYGSYCR</sequence>
<accession>B4FJF8</accession>